<organism evidence="1 2">
    <name type="scientific">Chitinophaga ginsengisegetis</name>
    <dbReference type="NCBI Taxonomy" id="393003"/>
    <lineage>
        <taxon>Bacteria</taxon>
        <taxon>Pseudomonadati</taxon>
        <taxon>Bacteroidota</taxon>
        <taxon>Chitinophagia</taxon>
        <taxon>Chitinophagales</taxon>
        <taxon>Chitinophagaceae</taxon>
        <taxon>Chitinophaga</taxon>
    </lineage>
</organism>
<proteinExistence type="predicted"/>
<gene>
    <name evidence="1" type="ORF">SAMN05660461_5520</name>
</gene>
<keyword evidence="2" id="KW-1185">Reference proteome</keyword>
<dbReference type="EMBL" id="FUZZ01000005">
    <property type="protein sequence ID" value="SKD09631.1"/>
    <property type="molecule type" value="Genomic_DNA"/>
</dbReference>
<accession>A0A1T5PA92</accession>
<dbReference type="Proteomes" id="UP000190166">
    <property type="component" value="Unassembled WGS sequence"/>
</dbReference>
<dbReference type="AlphaFoldDB" id="A0A1T5PA92"/>
<dbReference type="STRING" id="393003.SAMN05660461_5520"/>
<sequence length="129" mass="15055">MKDITHSIEKAISQDVLWRQGFSNIIKKLENNGYIISFWENEENWASILLGDEIIGYMWEKYPLVFIKSQHSDSIKSLLSEGQPIVFIDANEMTEKVFIINYEALKDYIDYGLPDDGFSAEDFWFVTNT</sequence>
<evidence type="ECO:0000313" key="1">
    <source>
        <dbReference type="EMBL" id="SKD09631.1"/>
    </source>
</evidence>
<evidence type="ECO:0000313" key="2">
    <source>
        <dbReference type="Proteomes" id="UP000190166"/>
    </source>
</evidence>
<dbReference type="RefSeq" id="WP_079472781.1">
    <property type="nucleotide sequence ID" value="NZ_FUZZ01000005.1"/>
</dbReference>
<protein>
    <submittedName>
        <fullName evidence="1">Uncharacterized protein</fullName>
    </submittedName>
</protein>
<reference evidence="1 2" key="1">
    <citation type="submission" date="2017-02" db="EMBL/GenBank/DDBJ databases">
        <authorList>
            <person name="Peterson S.W."/>
        </authorList>
    </citation>
    <scope>NUCLEOTIDE SEQUENCE [LARGE SCALE GENOMIC DNA]</scope>
    <source>
        <strain evidence="1 2">DSM 18108</strain>
    </source>
</reference>
<name>A0A1T5PA92_9BACT</name>